<organism evidence="4 5">
    <name type="scientific">Gnathostoma spinigerum</name>
    <dbReference type="NCBI Taxonomy" id="75299"/>
    <lineage>
        <taxon>Eukaryota</taxon>
        <taxon>Metazoa</taxon>
        <taxon>Ecdysozoa</taxon>
        <taxon>Nematoda</taxon>
        <taxon>Chromadorea</taxon>
        <taxon>Rhabditida</taxon>
        <taxon>Spirurina</taxon>
        <taxon>Gnathostomatomorpha</taxon>
        <taxon>Gnathostomatoidea</taxon>
        <taxon>Gnathostomatidae</taxon>
        <taxon>Gnathostoma</taxon>
    </lineage>
</organism>
<dbReference type="PROSITE" id="PS50041">
    <property type="entry name" value="C_TYPE_LECTIN_2"/>
    <property type="match status" value="1"/>
</dbReference>
<name>A0ABD6E7H0_9BILA</name>
<gene>
    <name evidence="4" type="ORF">AB6A40_001815</name>
</gene>
<dbReference type="InterPro" id="IPR016186">
    <property type="entry name" value="C-type_lectin-like/link_sf"/>
</dbReference>
<feature type="domain" description="C-type lectin" evidence="3">
    <location>
        <begin position="36"/>
        <end position="150"/>
    </location>
</feature>
<evidence type="ECO:0000256" key="1">
    <source>
        <dbReference type="ARBA" id="ARBA00023157"/>
    </source>
</evidence>
<protein>
    <recommendedName>
        <fullName evidence="3">C-type lectin domain-containing protein</fullName>
    </recommendedName>
</protein>
<dbReference type="PANTHER" id="PTHR22991">
    <property type="entry name" value="PROTEIN CBG13490"/>
    <property type="match status" value="1"/>
</dbReference>
<keyword evidence="1" id="KW-1015">Disulfide bond</keyword>
<feature type="signal peptide" evidence="2">
    <location>
        <begin position="1"/>
        <end position="19"/>
    </location>
</feature>
<dbReference type="PANTHER" id="PTHR22991:SF40">
    <property type="entry name" value="PROTEIN CBG13490"/>
    <property type="match status" value="1"/>
</dbReference>
<dbReference type="Proteomes" id="UP001608902">
    <property type="component" value="Unassembled WGS sequence"/>
</dbReference>
<keyword evidence="5" id="KW-1185">Reference proteome</keyword>
<evidence type="ECO:0000259" key="3">
    <source>
        <dbReference type="PROSITE" id="PS50041"/>
    </source>
</evidence>
<dbReference type="Gene3D" id="3.10.100.10">
    <property type="entry name" value="Mannose-Binding Protein A, subunit A"/>
    <property type="match status" value="1"/>
</dbReference>
<dbReference type="InterPro" id="IPR050976">
    <property type="entry name" value="Snaclec"/>
</dbReference>
<dbReference type="InterPro" id="IPR016187">
    <property type="entry name" value="CTDL_fold"/>
</dbReference>
<keyword evidence="2" id="KW-0732">Signal</keyword>
<dbReference type="Pfam" id="PF00059">
    <property type="entry name" value="Lectin_C"/>
    <property type="match status" value="1"/>
</dbReference>
<evidence type="ECO:0000313" key="4">
    <source>
        <dbReference type="EMBL" id="MFH4975106.1"/>
    </source>
</evidence>
<evidence type="ECO:0000256" key="2">
    <source>
        <dbReference type="SAM" id="SignalP"/>
    </source>
</evidence>
<dbReference type="CDD" id="cd00037">
    <property type="entry name" value="CLECT"/>
    <property type="match status" value="1"/>
</dbReference>
<accession>A0ABD6E7H0</accession>
<sequence>MFENIQIILMILTVKELLGEITEYNPCDGDWSFNPHSRRCYRLIDTDTKWPAGELACAFRGSHHISVHSPEENQFIREISKGLGAIWLGAAEFGNATEYVWTDGTPFDFQTWQYGVRPPYHRGKKCVKMNTRTGEWFQSCCKVPSPFICVKYAVY</sequence>
<dbReference type="SMART" id="SM00034">
    <property type="entry name" value="CLECT"/>
    <property type="match status" value="1"/>
</dbReference>
<dbReference type="AlphaFoldDB" id="A0ABD6E7H0"/>
<evidence type="ECO:0000313" key="5">
    <source>
        <dbReference type="Proteomes" id="UP001608902"/>
    </source>
</evidence>
<reference evidence="4 5" key="1">
    <citation type="submission" date="2024-08" db="EMBL/GenBank/DDBJ databases">
        <title>Gnathostoma spinigerum genome.</title>
        <authorList>
            <person name="Gonzalez-Bertolin B."/>
            <person name="Monzon S."/>
            <person name="Zaballos A."/>
            <person name="Jimenez P."/>
            <person name="Dekumyoy P."/>
            <person name="Varona S."/>
            <person name="Cuesta I."/>
            <person name="Sumanam S."/>
            <person name="Adisakwattana P."/>
            <person name="Gasser R.B."/>
            <person name="Hernandez-Gonzalez A."/>
            <person name="Young N.D."/>
            <person name="Perteguer M.J."/>
        </authorList>
    </citation>
    <scope>NUCLEOTIDE SEQUENCE [LARGE SCALE GENOMIC DNA]</scope>
    <source>
        <strain evidence="4">AL3</strain>
        <tissue evidence="4">Liver</tissue>
    </source>
</reference>
<proteinExistence type="predicted"/>
<dbReference type="EMBL" id="JBGFUD010000720">
    <property type="protein sequence ID" value="MFH4975106.1"/>
    <property type="molecule type" value="Genomic_DNA"/>
</dbReference>
<feature type="chain" id="PRO_5044843063" description="C-type lectin domain-containing protein" evidence="2">
    <location>
        <begin position="20"/>
        <end position="155"/>
    </location>
</feature>
<dbReference type="InterPro" id="IPR001304">
    <property type="entry name" value="C-type_lectin-like"/>
</dbReference>
<comment type="caution">
    <text evidence="4">The sequence shown here is derived from an EMBL/GenBank/DDBJ whole genome shotgun (WGS) entry which is preliminary data.</text>
</comment>
<dbReference type="SUPFAM" id="SSF56436">
    <property type="entry name" value="C-type lectin-like"/>
    <property type="match status" value="1"/>
</dbReference>